<dbReference type="GO" id="GO:0004175">
    <property type="term" value="F:endopeptidase activity"/>
    <property type="evidence" value="ECO:0007669"/>
    <property type="project" value="TreeGrafter"/>
</dbReference>
<proteinExistence type="predicted"/>
<name>A0A7S0YZJ3_9CRYP</name>
<dbReference type="Gene3D" id="2.30.42.10">
    <property type="match status" value="1"/>
</dbReference>
<feature type="domain" description="PDZ" evidence="2">
    <location>
        <begin position="66"/>
        <end position="116"/>
    </location>
</feature>
<feature type="compositionally biased region" description="Low complexity" evidence="1">
    <location>
        <begin position="24"/>
        <end position="48"/>
    </location>
</feature>
<dbReference type="PROSITE" id="PS50106">
    <property type="entry name" value="PDZ"/>
    <property type="match status" value="1"/>
</dbReference>
<dbReference type="GO" id="GO:0007165">
    <property type="term" value="P:signal transduction"/>
    <property type="evidence" value="ECO:0007669"/>
    <property type="project" value="TreeGrafter"/>
</dbReference>
<feature type="compositionally biased region" description="Polar residues" evidence="1">
    <location>
        <begin position="1"/>
        <end position="15"/>
    </location>
</feature>
<evidence type="ECO:0000313" key="3">
    <source>
        <dbReference type="EMBL" id="CAD8802191.1"/>
    </source>
</evidence>
<reference evidence="3" key="1">
    <citation type="submission" date="2021-01" db="EMBL/GenBank/DDBJ databases">
        <authorList>
            <person name="Corre E."/>
            <person name="Pelletier E."/>
            <person name="Niang G."/>
            <person name="Scheremetjew M."/>
            <person name="Finn R."/>
            <person name="Kale V."/>
            <person name="Holt S."/>
            <person name="Cochrane G."/>
            <person name="Meng A."/>
            <person name="Brown T."/>
            <person name="Cohen L."/>
        </authorList>
    </citation>
    <scope>NUCLEOTIDE SEQUENCE</scope>
    <source>
        <strain evidence="3">CCMP443</strain>
    </source>
</reference>
<dbReference type="Pfam" id="PF17820">
    <property type="entry name" value="PDZ_6"/>
    <property type="match status" value="1"/>
</dbReference>
<dbReference type="PANTHER" id="PTHR32060:SF30">
    <property type="entry name" value="CARBOXY-TERMINAL PROCESSING PROTEASE CTPA"/>
    <property type="match status" value="1"/>
</dbReference>
<sequence>MLPDNMQTIQNSNPNHPRVRAQQERQAQQQQQQQKQQQQYAQPQKQAAPTANGSQPRMCGVGVVLVQVSGGAVCVKSVNKGGAAFASGQIVRGDVLYAIDGQKVLGWDVERVKPLILGPEGSKITMTFQRVGNLVHGKRGFDVTMTRVVIDDTAGQRMPAQRPFETASRA</sequence>
<protein>
    <recommendedName>
        <fullName evidence="2">PDZ domain-containing protein</fullName>
    </recommendedName>
</protein>
<dbReference type="InterPro" id="IPR001478">
    <property type="entry name" value="PDZ"/>
</dbReference>
<dbReference type="PANTHER" id="PTHR32060">
    <property type="entry name" value="TAIL-SPECIFIC PROTEASE"/>
    <property type="match status" value="1"/>
</dbReference>
<organism evidence="3">
    <name type="scientific">Hemiselmis tepida</name>
    <dbReference type="NCBI Taxonomy" id="464990"/>
    <lineage>
        <taxon>Eukaryota</taxon>
        <taxon>Cryptophyceae</taxon>
        <taxon>Cryptomonadales</taxon>
        <taxon>Hemiselmidaceae</taxon>
        <taxon>Hemiselmis</taxon>
    </lineage>
</organism>
<dbReference type="InterPro" id="IPR036034">
    <property type="entry name" value="PDZ_sf"/>
</dbReference>
<evidence type="ECO:0000256" key="1">
    <source>
        <dbReference type="SAM" id="MobiDB-lite"/>
    </source>
</evidence>
<evidence type="ECO:0000259" key="2">
    <source>
        <dbReference type="PROSITE" id="PS50106"/>
    </source>
</evidence>
<feature type="region of interest" description="Disordered" evidence="1">
    <location>
        <begin position="1"/>
        <end position="54"/>
    </location>
</feature>
<dbReference type="SUPFAM" id="SSF50156">
    <property type="entry name" value="PDZ domain-like"/>
    <property type="match status" value="1"/>
</dbReference>
<dbReference type="SMART" id="SM00228">
    <property type="entry name" value="PDZ"/>
    <property type="match status" value="1"/>
</dbReference>
<accession>A0A7S0YZJ3</accession>
<dbReference type="AlphaFoldDB" id="A0A7S0YZJ3"/>
<dbReference type="InterPro" id="IPR041489">
    <property type="entry name" value="PDZ_6"/>
</dbReference>
<gene>
    <name evidence="3" type="ORF">HTEP1355_LOCUS15867</name>
</gene>
<dbReference type="EMBL" id="HBFN01027451">
    <property type="protein sequence ID" value="CAD8802191.1"/>
    <property type="molecule type" value="Transcribed_RNA"/>
</dbReference>